<accession>A0ACB8F9Y6</accession>
<organism evidence="1 2">
    <name type="scientific">Sphaerodactylus townsendi</name>
    <dbReference type="NCBI Taxonomy" id="933632"/>
    <lineage>
        <taxon>Eukaryota</taxon>
        <taxon>Metazoa</taxon>
        <taxon>Chordata</taxon>
        <taxon>Craniata</taxon>
        <taxon>Vertebrata</taxon>
        <taxon>Euteleostomi</taxon>
        <taxon>Lepidosauria</taxon>
        <taxon>Squamata</taxon>
        <taxon>Bifurcata</taxon>
        <taxon>Gekkota</taxon>
        <taxon>Sphaerodactylidae</taxon>
        <taxon>Sphaerodactylus</taxon>
    </lineage>
</organism>
<proteinExistence type="predicted"/>
<dbReference type="EMBL" id="CM037621">
    <property type="protein sequence ID" value="KAH8001815.1"/>
    <property type="molecule type" value="Genomic_DNA"/>
</dbReference>
<sequence>MRSDWVTSYKVMVSNDSHTWITVKNGSEDMIFVGNEEKEIPVLNELPVPLVARYIRISPRTWYEEGSICMRLEILGCPLPG</sequence>
<comment type="caution">
    <text evidence="1">The sequence shown here is derived from an EMBL/GenBank/DDBJ whole genome shotgun (WGS) entry which is preliminary data.</text>
</comment>
<evidence type="ECO:0000313" key="1">
    <source>
        <dbReference type="EMBL" id="KAH8001815.1"/>
    </source>
</evidence>
<dbReference type="Proteomes" id="UP000827872">
    <property type="component" value="Linkage Group LG08"/>
</dbReference>
<gene>
    <name evidence="1" type="primary">CPXM2_1</name>
    <name evidence="1" type="ORF">K3G42_016870</name>
</gene>
<name>A0ACB8F9Y6_9SAUR</name>
<keyword evidence="2" id="KW-1185">Reference proteome</keyword>
<protein>
    <submittedName>
        <fullName evidence="1">Inactive carboxypeptidase-like protein X2</fullName>
    </submittedName>
</protein>
<evidence type="ECO:0000313" key="2">
    <source>
        <dbReference type="Proteomes" id="UP000827872"/>
    </source>
</evidence>
<reference evidence="1" key="1">
    <citation type="submission" date="2021-08" db="EMBL/GenBank/DDBJ databases">
        <title>The first chromosome-level gecko genome reveals the dynamic sex chromosomes of Neotropical dwarf geckos (Sphaerodactylidae: Sphaerodactylus).</title>
        <authorList>
            <person name="Pinto B.J."/>
            <person name="Keating S.E."/>
            <person name="Gamble T."/>
        </authorList>
    </citation>
    <scope>NUCLEOTIDE SEQUENCE</scope>
    <source>
        <strain evidence="1">TG3544</strain>
    </source>
</reference>